<dbReference type="Gene3D" id="1.10.150.570">
    <property type="entry name" value="GidA associated domain, C-terminal subdomain"/>
    <property type="match status" value="1"/>
</dbReference>
<feature type="binding site" evidence="11">
    <location>
        <position position="119"/>
    </location>
    <ligand>
        <name>FAD</name>
        <dbReference type="ChEBI" id="CHEBI:57692"/>
    </ligand>
</feature>
<dbReference type="GO" id="GO:0005829">
    <property type="term" value="C:cytosol"/>
    <property type="evidence" value="ECO:0007669"/>
    <property type="project" value="TreeGrafter"/>
</dbReference>
<feature type="binding site" evidence="11">
    <location>
        <begin position="266"/>
        <end position="280"/>
    </location>
    <ligand>
        <name>NAD(+)</name>
        <dbReference type="ChEBI" id="CHEBI:57540"/>
    </ligand>
</feature>
<dbReference type="InterPro" id="IPR040131">
    <property type="entry name" value="MnmG_N"/>
</dbReference>
<evidence type="ECO:0000256" key="11">
    <source>
        <dbReference type="HAMAP-Rule" id="MF_00129"/>
    </source>
</evidence>
<dbReference type="GO" id="GO:0030488">
    <property type="term" value="P:tRNA methylation"/>
    <property type="evidence" value="ECO:0007669"/>
    <property type="project" value="TreeGrafter"/>
</dbReference>
<dbReference type="InterPro" id="IPR004416">
    <property type="entry name" value="MnmG"/>
</dbReference>
<dbReference type="EMBL" id="FNXG01000005">
    <property type="protein sequence ID" value="SEI07843.1"/>
    <property type="molecule type" value="Genomic_DNA"/>
</dbReference>
<keyword evidence="14" id="KW-1185">Reference proteome</keyword>
<feature type="binding site" evidence="11">
    <location>
        <position position="363"/>
    </location>
    <ligand>
        <name>FAD</name>
        <dbReference type="ChEBI" id="CHEBI:57692"/>
    </ligand>
</feature>
<evidence type="ECO:0000313" key="14">
    <source>
        <dbReference type="Proteomes" id="UP000199125"/>
    </source>
</evidence>
<evidence type="ECO:0000259" key="12">
    <source>
        <dbReference type="SMART" id="SM01228"/>
    </source>
</evidence>
<dbReference type="SUPFAM" id="SSF51905">
    <property type="entry name" value="FAD/NAD(P)-binding domain"/>
    <property type="match status" value="1"/>
</dbReference>
<dbReference type="Pfam" id="PF13932">
    <property type="entry name" value="SAM_GIDA_C"/>
    <property type="match status" value="1"/>
</dbReference>
<keyword evidence="7 11" id="KW-0274">FAD</keyword>
<dbReference type="InterPro" id="IPR002218">
    <property type="entry name" value="MnmG-rel"/>
</dbReference>
<comment type="function">
    <text evidence="2 11">NAD-binding protein involved in the addition of a carboxymethylaminomethyl (cmnm) group at the wobble position (U34) of certain tRNAs, forming tRNA-cmnm(5)s(2)U34.</text>
</comment>
<dbReference type="HAMAP" id="MF_00129">
    <property type="entry name" value="MnmG_GidA"/>
    <property type="match status" value="1"/>
</dbReference>
<reference evidence="14" key="1">
    <citation type="submission" date="2016-10" db="EMBL/GenBank/DDBJ databases">
        <authorList>
            <person name="Varghese N."/>
            <person name="Submissions S."/>
        </authorList>
    </citation>
    <scope>NUCLEOTIDE SEQUENCE [LARGE SCALE GENOMIC DNA]</scope>
    <source>
        <strain evidence="14">DSM 11593</strain>
    </source>
</reference>
<evidence type="ECO:0000256" key="9">
    <source>
        <dbReference type="ARBA" id="ARBA00025948"/>
    </source>
</evidence>
<comment type="similarity">
    <text evidence="3 11">Belongs to the MnmG family.</text>
</comment>
<keyword evidence="5 11" id="KW-0285">Flavoprotein</keyword>
<evidence type="ECO:0000256" key="8">
    <source>
        <dbReference type="ARBA" id="ARBA00023027"/>
    </source>
</evidence>
<dbReference type="PANTHER" id="PTHR11806:SF0">
    <property type="entry name" value="PROTEIN MTO1 HOMOLOG, MITOCHONDRIAL"/>
    <property type="match status" value="1"/>
</dbReference>
<proteinExistence type="inferred from homology"/>
<dbReference type="RefSeq" id="WP_090848694.1">
    <property type="nucleotide sequence ID" value="NZ_FNXG01000005.1"/>
</dbReference>
<dbReference type="Pfam" id="PF01134">
    <property type="entry name" value="GIDA"/>
    <property type="match status" value="1"/>
</dbReference>
<dbReference type="NCBIfam" id="TIGR00136">
    <property type="entry name" value="mnmG_gidA"/>
    <property type="match status" value="1"/>
</dbReference>
<feature type="binding site" evidence="11">
    <location>
        <begin position="10"/>
        <end position="15"/>
    </location>
    <ligand>
        <name>FAD</name>
        <dbReference type="ChEBI" id="CHEBI:57692"/>
    </ligand>
</feature>
<comment type="subcellular location">
    <subcellularLocation>
        <location evidence="11">Cytoplasm</location>
    </subcellularLocation>
</comment>
<evidence type="ECO:0000256" key="7">
    <source>
        <dbReference type="ARBA" id="ARBA00022827"/>
    </source>
</evidence>
<evidence type="ECO:0000256" key="4">
    <source>
        <dbReference type="ARBA" id="ARBA00020461"/>
    </source>
</evidence>
<gene>
    <name evidence="11" type="primary">mnmG</name>
    <name evidence="11" type="synonym">gidA</name>
    <name evidence="13" type="ORF">SAMN04488075_2672</name>
</gene>
<dbReference type="AlphaFoldDB" id="A0A1H6N5U6"/>
<dbReference type="SMART" id="SM01228">
    <property type="entry name" value="GIDA_assoc_3"/>
    <property type="match status" value="1"/>
</dbReference>
<feature type="domain" description="tRNA uridine 5-carboxymethylaminomethyl modification enzyme C-terminal subdomain" evidence="12">
    <location>
        <begin position="534"/>
        <end position="605"/>
    </location>
</feature>
<evidence type="ECO:0000256" key="3">
    <source>
        <dbReference type="ARBA" id="ARBA00007653"/>
    </source>
</evidence>
<comment type="cofactor">
    <cofactor evidence="1 11">
        <name>FAD</name>
        <dbReference type="ChEBI" id="CHEBI:57692"/>
    </cofactor>
</comment>
<sequence length="615" mass="66756">MKHYDVIVIGAGHAGLEAAAAATRMGVHVALVSMRADDVGAMSCNPAIGGLGKGHLVREVDALDGVMGRLADAAGIQFRLLNRRKGPAVQGPRAQADRELYRAAAARELHGLDFILGEVHALNIEGSRVNGVKLANGDELVARAVVVAAGTFLNGVIHIGDIARRAGRWGNEQSHGLSASLLSLGLPLARLKTGTPPRLLRHSIDWDSLEQQPGDESPTMLSFMNSTPVAQQLSCAITHTNADTHRIIRDNLARSAMYSGRIAGAGPRYCPSIEDKIVRFADKESHQIFLEPEGINSPLVYPNGISTSLPEDVQREYIQSIRGLENAEISQPGYAVEYDYIDPRSLRVTLESRDVAGLYLAGQINGTTGYEEAAAQGLVAGLNAALSVQHREPAIFSRTDSYIGVMIDDLTTRGVTEPYRMFTSRAEFRLSLRADNADRRLTPMGIELGLVGKTRAEKFRDKLSRFQAHRTKAVSIGLTPQELSAHGIEVRHDGQRRSLFALLGQTELQDAIASLLPTEIAADSEVLQMLRNDAIYAQFSDRQQRDAADIRRNEQMQLPAQMDYGQLRGISAELQDKLARIRPATIAQAASIEGMTPAALTLLIGLVRARRETAA</sequence>
<evidence type="ECO:0000256" key="5">
    <source>
        <dbReference type="ARBA" id="ARBA00022630"/>
    </source>
</evidence>
<protein>
    <recommendedName>
        <fullName evidence="4 11">tRNA uridine 5-carboxymethylaminomethyl modification enzyme MnmG</fullName>
    </recommendedName>
    <alternativeName>
        <fullName evidence="10 11">Glucose-inhibited division protein A</fullName>
    </alternativeName>
</protein>
<evidence type="ECO:0000256" key="1">
    <source>
        <dbReference type="ARBA" id="ARBA00001974"/>
    </source>
</evidence>
<dbReference type="InterPro" id="IPR020595">
    <property type="entry name" value="MnmG-rel_CS"/>
</dbReference>
<dbReference type="InterPro" id="IPR044920">
    <property type="entry name" value="MnmG_C_subdom_sf"/>
</dbReference>
<keyword evidence="11" id="KW-0963">Cytoplasm</keyword>
<keyword evidence="6 11" id="KW-0819">tRNA processing</keyword>
<keyword evidence="8 11" id="KW-0520">NAD</keyword>
<dbReference type="InterPro" id="IPR049312">
    <property type="entry name" value="GIDA_C_N"/>
</dbReference>
<dbReference type="InterPro" id="IPR047001">
    <property type="entry name" value="MnmG_C_subdom"/>
</dbReference>
<dbReference type="GO" id="GO:0002098">
    <property type="term" value="P:tRNA wobble uridine modification"/>
    <property type="evidence" value="ECO:0007669"/>
    <property type="project" value="InterPro"/>
</dbReference>
<dbReference type="STRING" id="65735.SAMN04488075_2672"/>
<dbReference type="Gene3D" id="3.50.50.60">
    <property type="entry name" value="FAD/NAD(P)-binding domain"/>
    <property type="match status" value="2"/>
</dbReference>
<organism evidence="13 14">
    <name type="scientific">Paracoccus alkenifer</name>
    <dbReference type="NCBI Taxonomy" id="65735"/>
    <lineage>
        <taxon>Bacteria</taxon>
        <taxon>Pseudomonadati</taxon>
        <taxon>Pseudomonadota</taxon>
        <taxon>Alphaproteobacteria</taxon>
        <taxon>Rhodobacterales</taxon>
        <taxon>Paracoccaceae</taxon>
        <taxon>Paracoccus</taxon>
    </lineage>
</organism>
<dbReference type="Proteomes" id="UP000199125">
    <property type="component" value="Unassembled WGS sequence"/>
</dbReference>
<dbReference type="FunFam" id="1.10.150.570:FF:000001">
    <property type="entry name" value="tRNA uridine 5-carboxymethylaminomethyl modification enzyme MnmG"/>
    <property type="match status" value="1"/>
</dbReference>
<evidence type="ECO:0000313" key="13">
    <source>
        <dbReference type="EMBL" id="SEI07843.1"/>
    </source>
</evidence>
<dbReference type="InterPro" id="IPR026904">
    <property type="entry name" value="MnmG_C"/>
</dbReference>
<evidence type="ECO:0000256" key="2">
    <source>
        <dbReference type="ARBA" id="ARBA00003717"/>
    </source>
</evidence>
<dbReference type="OrthoDB" id="9815560at2"/>
<comment type="subunit">
    <text evidence="9 11">Homodimer. Heterotetramer of two MnmE and two MnmG subunits.</text>
</comment>
<dbReference type="PROSITE" id="PS01281">
    <property type="entry name" value="GIDA_2"/>
    <property type="match status" value="1"/>
</dbReference>
<evidence type="ECO:0000256" key="10">
    <source>
        <dbReference type="ARBA" id="ARBA00031800"/>
    </source>
</evidence>
<dbReference type="PANTHER" id="PTHR11806">
    <property type="entry name" value="GLUCOSE INHIBITED DIVISION PROTEIN A"/>
    <property type="match status" value="1"/>
</dbReference>
<accession>A0A1H6N5U6</accession>
<dbReference type="FunFam" id="3.50.50.60:FF:000002">
    <property type="entry name" value="tRNA uridine 5-carboxymethylaminomethyl modification enzyme MnmG"/>
    <property type="match status" value="1"/>
</dbReference>
<dbReference type="InterPro" id="IPR036188">
    <property type="entry name" value="FAD/NAD-bd_sf"/>
</dbReference>
<dbReference type="GO" id="GO:0050660">
    <property type="term" value="F:flavin adenine dinucleotide binding"/>
    <property type="evidence" value="ECO:0007669"/>
    <property type="project" value="UniProtKB-UniRule"/>
</dbReference>
<dbReference type="Pfam" id="PF21680">
    <property type="entry name" value="GIDA_C_1st"/>
    <property type="match status" value="1"/>
</dbReference>
<name>A0A1H6N5U6_9RHOB</name>
<evidence type="ECO:0000256" key="6">
    <source>
        <dbReference type="ARBA" id="ARBA00022694"/>
    </source>
</evidence>
<feature type="binding site" evidence="11">
    <location>
        <position position="174"/>
    </location>
    <ligand>
        <name>FAD</name>
        <dbReference type="ChEBI" id="CHEBI:57692"/>
    </ligand>
</feature>
<dbReference type="PROSITE" id="PS01280">
    <property type="entry name" value="GIDA_1"/>
    <property type="match status" value="1"/>
</dbReference>